<evidence type="ECO:0000313" key="8">
    <source>
        <dbReference type="Proteomes" id="UP000236173"/>
    </source>
</evidence>
<dbReference type="InterPro" id="IPR029063">
    <property type="entry name" value="SAM-dependent_MTases_sf"/>
</dbReference>
<dbReference type="Gene3D" id="1.10.8.10">
    <property type="entry name" value="DNA helicase RuvA subunit, C-terminal domain"/>
    <property type="match status" value="1"/>
</dbReference>
<comment type="catalytic activity">
    <reaction evidence="4">
        <text>L-glutaminyl-[peptide chain release factor] + S-adenosyl-L-methionine = N(5)-methyl-L-glutaminyl-[peptide chain release factor] + S-adenosyl-L-homocysteine + H(+)</text>
        <dbReference type="Rhea" id="RHEA:42896"/>
        <dbReference type="Rhea" id="RHEA-COMP:10271"/>
        <dbReference type="Rhea" id="RHEA-COMP:10272"/>
        <dbReference type="ChEBI" id="CHEBI:15378"/>
        <dbReference type="ChEBI" id="CHEBI:30011"/>
        <dbReference type="ChEBI" id="CHEBI:57856"/>
        <dbReference type="ChEBI" id="CHEBI:59789"/>
        <dbReference type="ChEBI" id="CHEBI:61891"/>
        <dbReference type="EC" id="2.1.1.297"/>
    </reaction>
</comment>
<feature type="binding site" evidence="4">
    <location>
        <position position="193"/>
    </location>
    <ligand>
        <name>S-adenosyl-L-methionine</name>
        <dbReference type="ChEBI" id="CHEBI:59789"/>
    </ligand>
</feature>
<dbReference type="InterPro" id="IPR041698">
    <property type="entry name" value="Methyltransf_25"/>
</dbReference>
<dbReference type="EMBL" id="BEHT01000001">
    <property type="protein sequence ID" value="GBC97640.1"/>
    <property type="molecule type" value="Genomic_DNA"/>
</dbReference>
<comment type="caution">
    <text evidence="4">Lacks conserved residue(s) required for the propagation of feature annotation.</text>
</comment>
<dbReference type="Pfam" id="PF17827">
    <property type="entry name" value="PrmC_N"/>
    <property type="match status" value="1"/>
</dbReference>
<comment type="similarity">
    <text evidence="4">Belongs to the protein N5-glutamine methyltransferase family. PrmC subfamily.</text>
</comment>
<dbReference type="PANTHER" id="PTHR18895">
    <property type="entry name" value="HEMK METHYLTRANSFERASE"/>
    <property type="match status" value="1"/>
</dbReference>
<evidence type="ECO:0000256" key="2">
    <source>
        <dbReference type="ARBA" id="ARBA00022679"/>
    </source>
</evidence>
<dbReference type="NCBIfam" id="TIGR03534">
    <property type="entry name" value="RF_mod_PrmC"/>
    <property type="match status" value="1"/>
</dbReference>
<dbReference type="Pfam" id="PF13649">
    <property type="entry name" value="Methyltransf_25"/>
    <property type="match status" value="1"/>
</dbReference>
<sequence>MTVAEALARVTALLQQAGVPEPQTDAEWLLAHVLCLSRTNLRLEPERRLTEGQWAQVEALVWQRCQRVPLAYLLGTQNFCGLELVVDRRVMVPRSETEDLVDLVTERLQRMGRSRLMLADIGTGSGAIALALAARFPAATVYGLDISVDALAVAELNAARLRLDKRVAFLHGDLTEPLEAIFPPRVFDALVANLPYVADEEWERLPPEVRCYEPPTALRGGPDGLAIVRRLLRSRWQRLLTPDGFIALELGVGQPTALLRELDGRVQGTTLRDLAGRERFLIVQPAGATTR</sequence>
<keyword evidence="3 4" id="KW-0949">S-adenosyl-L-methionine</keyword>
<feature type="binding site" evidence="4">
    <location>
        <begin position="122"/>
        <end position="126"/>
    </location>
    <ligand>
        <name>S-adenosyl-L-methionine</name>
        <dbReference type="ChEBI" id="CHEBI:59789"/>
    </ligand>
</feature>
<dbReference type="Gene3D" id="3.40.50.150">
    <property type="entry name" value="Vaccinia Virus protein VP39"/>
    <property type="match status" value="1"/>
</dbReference>
<dbReference type="InterPro" id="IPR019874">
    <property type="entry name" value="RF_methyltr_PrmC"/>
</dbReference>
<evidence type="ECO:0000259" key="5">
    <source>
        <dbReference type="Pfam" id="PF13649"/>
    </source>
</evidence>
<dbReference type="Proteomes" id="UP000236173">
    <property type="component" value="Unassembled WGS sequence"/>
</dbReference>
<evidence type="ECO:0000256" key="3">
    <source>
        <dbReference type="ARBA" id="ARBA00022691"/>
    </source>
</evidence>
<dbReference type="EC" id="2.1.1.297" evidence="4"/>
<dbReference type="InterPro" id="IPR050320">
    <property type="entry name" value="N5-glutamine_MTase"/>
</dbReference>
<evidence type="ECO:0000259" key="6">
    <source>
        <dbReference type="Pfam" id="PF17827"/>
    </source>
</evidence>
<dbReference type="NCBIfam" id="TIGR00536">
    <property type="entry name" value="hemK_fam"/>
    <property type="match status" value="1"/>
</dbReference>
<evidence type="ECO:0000313" key="7">
    <source>
        <dbReference type="EMBL" id="GBC97640.1"/>
    </source>
</evidence>
<feature type="domain" description="Release factor glutamine methyltransferase N-terminal" evidence="6">
    <location>
        <begin position="5"/>
        <end position="75"/>
    </location>
</feature>
<dbReference type="GO" id="GO:0032259">
    <property type="term" value="P:methylation"/>
    <property type="evidence" value="ECO:0007669"/>
    <property type="project" value="UniProtKB-KW"/>
</dbReference>
<dbReference type="PANTHER" id="PTHR18895:SF74">
    <property type="entry name" value="MTRF1L RELEASE FACTOR GLUTAMINE METHYLTRANSFERASE"/>
    <property type="match status" value="1"/>
</dbReference>
<accession>A0A2H5X8X2</accession>
<dbReference type="AlphaFoldDB" id="A0A2H5X8X2"/>
<dbReference type="CDD" id="cd02440">
    <property type="entry name" value="AdoMet_MTases"/>
    <property type="match status" value="1"/>
</dbReference>
<proteinExistence type="inferred from homology"/>
<evidence type="ECO:0000256" key="1">
    <source>
        <dbReference type="ARBA" id="ARBA00022603"/>
    </source>
</evidence>
<dbReference type="HAMAP" id="MF_02126">
    <property type="entry name" value="RF_methyltr_PrmC"/>
    <property type="match status" value="1"/>
</dbReference>
<organism evidence="7 8">
    <name type="scientific">Candidatus Fervidibacter japonicus</name>
    <dbReference type="NCBI Taxonomy" id="2035412"/>
    <lineage>
        <taxon>Bacteria</taxon>
        <taxon>Candidatus Fervidibacterota</taxon>
        <taxon>Candidatus Fervidibacter</taxon>
    </lineage>
</organism>
<protein>
    <recommendedName>
        <fullName evidence="4">Release factor glutamine methyltransferase</fullName>
        <shortName evidence="4">RF MTase</shortName>
        <ecNumber evidence="4">2.1.1.297</ecNumber>
    </recommendedName>
    <alternativeName>
        <fullName evidence="4">N5-glutamine methyltransferase PrmC</fullName>
    </alternativeName>
    <alternativeName>
        <fullName evidence="4">Protein-(glutamine-N5) MTase PrmC</fullName>
    </alternativeName>
    <alternativeName>
        <fullName evidence="4">Protein-glutamine N-methyltransferase PrmC</fullName>
    </alternativeName>
</protein>
<feature type="binding site" evidence="4">
    <location>
        <position position="145"/>
    </location>
    <ligand>
        <name>S-adenosyl-L-methionine</name>
        <dbReference type="ChEBI" id="CHEBI:59789"/>
    </ligand>
</feature>
<name>A0A2H5X8X2_9BACT</name>
<evidence type="ECO:0000256" key="4">
    <source>
        <dbReference type="HAMAP-Rule" id="MF_02126"/>
    </source>
</evidence>
<dbReference type="InterPro" id="IPR040758">
    <property type="entry name" value="PrmC_N"/>
</dbReference>
<dbReference type="InterPro" id="IPR004556">
    <property type="entry name" value="HemK-like"/>
</dbReference>
<comment type="function">
    <text evidence="4">Methylates the class 1 translation termination release factors RF1/PrfA and RF2/PrfB on the glutamine residue of the universally conserved GGQ motif.</text>
</comment>
<keyword evidence="2 4" id="KW-0808">Transferase</keyword>
<dbReference type="GO" id="GO:0102559">
    <property type="term" value="F:peptide chain release factor N(5)-glutamine methyltransferase activity"/>
    <property type="evidence" value="ECO:0007669"/>
    <property type="project" value="UniProtKB-EC"/>
</dbReference>
<keyword evidence="1 4" id="KW-0489">Methyltransferase</keyword>
<gene>
    <name evidence="4 7" type="primary">prmC</name>
    <name evidence="7" type="ORF">HRbin17_00128</name>
</gene>
<feature type="domain" description="Methyltransferase" evidence="5">
    <location>
        <begin position="120"/>
        <end position="207"/>
    </location>
</feature>
<comment type="caution">
    <text evidence="7">The sequence shown here is derived from an EMBL/GenBank/DDBJ whole genome shotgun (WGS) entry which is preliminary data.</text>
</comment>
<reference evidence="8" key="1">
    <citation type="submission" date="2017-09" db="EMBL/GenBank/DDBJ databases">
        <title>Metaegenomics of thermophilic ammonia-oxidizing enrichment culture.</title>
        <authorList>
            <person name="Kato S."/>
            <person name="Suzuki K."/>
        </authorList>
    </citation>
    <scope>NUCLEOTIDE SEQUENCE [LARGE SCALE GENOMIC DNA]</scope>
</reference>
<dbReference type="SUPFAM" id="SSF53335">
    <property type="entry name" value="S-adenosyl-L-methionine-dependent methyltransferases"/>
    <property type="match status" value="1"/>
</dbReference>